<comment type="similarity">
    <text evidence="2 9">Belongs to the membrane fusion protein (MFP) (TC 8.A.1) family.</text>
</comment>
<dbReference type="Pfam" id="PF26002">
    <property type="entry name" value="Beta-barrel_AprE"/>
    <property type="match status" value="1"/>
</dbReference>
<feature type="domain" description="AprE-like long alpha-helical hairpin" evidence="11">
    <location>
        <begin position="98"/>
        <end position="276"/>
    </location>
</feature>
<keyword evidence="7 9" id="KW-1133">Transmembrane helix</keyword>
<keyword evidence="6 9" id="KW-0812">Transmembrane</keyword>
<evidence type="ECO:0000256" key="5">
    <source>
        <dbReference type="ARBA" id="ARBA00022519"/>
    </source>
</evidence>
<dbReference type="RefSeq" id="WP_089888251.1">
    <property type="nucleotide sequence ID" value="NZ_CALJFH010000011.1"/>
</dbReference>
<dbReference type="Gene3D" id="2.40.50.100">
    <property type="match status" value="1"/>
</dbReference>
<feature type="coiled-coil region" evidence="10">
    <location>
        <begin position="208"/>
        <end position="285"/>
    </location>
</feature>
<evidence type="ECO:0000256" key="7">
    <source>
        <dbReference type="ARBA" id="ARBA00022989"/>
    </source>
</evidence>
<evidence type="ECO:0000256" key="9">
    <source>
        <dbReference type="RuleBase" id="RU365093"/>
    </source>
</evidence>
<evidence type="ECO:0000256" key="6">
    <source>
        <dbReference type="ARBA" id="ARBA00022692"/>
    </source>
</evidence>
<dbReference type="Gene3D" id="1.20.5.340">
    <property type="match status" value="1"/>
</dbReference>
<accession>A0A1H3I9Z4</accession>
<keyword evidence="3 9" id="KW-0813">Transport</keyword>
<evidence type="ECO:0000256" key="1">
    <source>
        <dbReference type="ARBA" id="ARBA00004377"/>
    </source>
</evidence>
<evidence type="ECO:0000313" key="13">
    <source>
        <dbReference type="EMBL" id="SDY24546.1"/>
    </source>
</evidence>
<dbReference type="Proteomes" id="UP000199026">
    <property type="component" value="Unassembled WGS sequence"/>
</dbReference>
<dbReference type="InterPro" id="IPR010129">
    <property type="entry name" value="T1SS_HlyD"/>
</dbReference>
<feature type="domain" description="AprE-like beta-barrel" evidence="12">
    <location>
        <begin position="321"/>
        <end position="407"/>
    </location>
</feature>
<keyword evidence="14" id="KW-1185">Reference proteome</keyword>
<dbReference type="STRING" id="576131.SAMN05444486_101954"/>
<keyword evidence="5 9" id="KW-0997">Cell inner membrane</keyword>
<reference evidence="13 14" key="1">
    <citation type="submission" date="2016-10" db="EMBL/GenBank/DDBJ databases">
        <authorList>
            <person name="de Groot N.N."/>
        </authorList>
    </citation>
    <scope>NUCLEOTIDE SEQUENCE [LARGE SCALE GENOMIC DNA]</scope>
    <source>
        <strain evidence="13 14">DSM 24677</strain>
    </source>
</reference>
<keyword evidence="10" id="KW-0175">Coiled coil</keyword>
<protein>
    <recommendedName>
        <fullName evidence="9">Membrane fusion protein (MFP) family protein</fullName>
    </recommendedName>
</protein>
<dbReference type="GO" id="GO:0015031">
    <property type="term" value="P:protein transport"/>
    <property type="evidence" value="ECO:0007669"/>
    <property type="project" value="InterPro"/>
</dbReference>
<dbReference type="PANTHER" id="PTHR30386">
    <property type="entry name" value="MEMBRANE FUSION SUBUNIT OF EMRAB-TOLC MULTIDRUG EFFLUX PUMP"/>
    <property type="match status" value="1"/>
</dbReference>
<evidence type="ECO:0000256" key="8">
    <source>
        <dbReference type="ARBA" id="ARBA00023136"/>
    </source>
</evidence>
<dbReference type="InterPro" id="IPR050739">
    <property type="entry name" value="MFP"/>
</dbReference>
<comment type="subcellular location">
    <subcellularLocation>
        <location evidence="1 9">Cell inner membrane</location>
        <topology evidence="1 9">Single-pass membrane protein</topology>
    </subcellularLocation>
</comment>
<evidence type="ECO:0000256" key="2">
    <source>
        <dbReference type="ARBA" id="ARBA00009477"/>
    </source>
</evidence>
<dbReference type="AlphaFoldDB" id="A0A1H3I9Z4"/>
<dbReference type="OrthoDB" id="9810980at2"/>
<dbReference type="InterPro" id="IPR058982">
    <property type="entry name" value="Beta-barrel_AprE"/>
</dbReference>
<feature type="transmembrane region" description="Helical" evidence="9">
    <location>
        <begin position="21"/>
        <end position="39"/>
    </location>
</feature>
<dbReference type="GO" id="GO:0005886">
    <property type="term" value="C:plasma membrane"/>
    <property type="evidence" value="ECO:0007669"/>
    <property type="project" value="UniProtKB-SubCell"/>
</dbReference>
<evidence type="ECO:0000313" key="14">
    <source>
        <dbReference type="Proteomes" id="UP000199026"/>
    </source>
</evidence>
<name>A0A1H3I9Z4_9RHOB</name>
<dbReference type="Pfam" id="PF25994">
    <property type="entry name" value="HH_AprE"/>
    <property type="match status" value="1"/>
</dbReference>
<evidence type="ECO:0000259" key="11">
    <source>
        <dbReference type="Pfam" id="PF25994"/>
    </source>
</evidence>
<dbReference type="EMBL" id="FNPR01000001">
    <property type="protein sequence ID" value="SDY24546.1"/>
    <property type="molecule type" value="Genomic_DNA"/>
</dbReference>
<keyword evidence="8 9" id="KW-0472">Membrane</keyword>
<keyword evidence="4 9" id="KW-1003">Cell membrane</keyword>
<evidence type="ECO:0000256" key="4">
    <source>
        <dbReference type="ARBA" id="ARBA00022475"/>
    </source>
</evidence>
<dbReference type="NCBIfam" id="TIGR01843">
    <property type="entry name" value="type_I_hlyD"/>
    <property type="match status" value="1"/>
</dbReference>
<dbReference type="Gene3D" id="2.40.30.170">
    <property type="match status" value="1"/>
</dbReference>
<sequence length="432" mass="47722">MSNAEFDRIARDLRGRSGRTGTYLLFAVGLVLMSVGYWAHLTEIDDVTRADARVVPSQLVQVVQAAETGTITEIGVKVGDIVEPGDVIMRLDPTLLHSELNTAQADAAALFIRQNRLKSQISGTDFNMITEPETQDILDAEHQLFLSLQEQLFADLLVLEARRDIKMAEIKGAEVGRDVAEENIALLLEEIKVVEPLVEKRIESPLALISLRRQFAELNGRLRETETQIVMAQTAVTEIESQIVARKRDQLTKAHQELTEVHARLASLETRIPALQTRLKRAEIRSPTRGIVNQVLFATLGGVAQQGQTVAEIVPFGDTVTVEAFVDPADIAFIRPNQEVKVRITAYDASRYGALDGAVTRIGADTVEAPDGERSVYVVEIRLQGTLTDADGVELEIIPGMIAQVDMLSQKKTVLAYLTQPVVRIKDRAFRD</sequence>
<evidence type="ECO:0000256" key="10">
    <source>
        <dbReference type="SAM" id="Coils"/>
    </source>
</evidence>
<dbReference type="InterPro" id="IPR058781">
    <property type="entry name" value="HH_AprE-like"/>
</dbReference>
<evidence type="ECO:0000256" key="3">
    <source>
        <dbReference type="ARBA" id="ARBA00022448"/>
    </source>
</evidence>
<organism evidence="13 14">
    <name type="scientific">Lentibacter algarum</name>
    <dbReference type="NCBI Taxonomy" id="576131"/>
    <lineage>
        <taxon>Bacteria</taxon>
        <taxon>Pseudomonadati</taxon>
        <taxon>Pseudomonadota</taxon>
        <taxon>Alphaproteobacteria</taxon>
        <taxon>Rhodobacterales</taxon>
        <taxon>Roseobacteraceae</taxon>
        <taxon>Lentibacter</taxon>
    </lineage>
</organism>
<dbReference type="GeneID" id="78123739"/>
<proteinExistence type="inferred from homology"/>
<dbReference type="PRINTS" id="PR01490">
    <property type="entry name" value="RTXTOXIND"/>
</dbReference>
<evidence type="ECO:0000259" key="12">
    <source>
        <dbReference type="Pfam" id="PF26002"/>
    </source>
</evidence>
<dbReference type="PANTHER" id="PTHR30386:SF26">
    <property type="entry name" value="TRANSPORT PROTEIN COMB"/>
    <property type="match status" value="1"/>
</dbReference>
<gene>
    <name evidence="13" type="ORF">SAMN05444486_101954</name>
</gene>